<comment type="caution">
    <text evidence="3">The sequence shown here is derived from an EMBL/GenBank/DDBJ whole genome shotgun (WGS) entry which is preliminary data.</text>
</comment>
<dbReference type="EMBL" id="JAVFKY010000003">
    <property type="protein sequence ID" value="KAK5579713.1"/>
    <property type="molecule type" value="Genomic_DNA"/>
</dbReference>
<evidence type="ECO:0000313" key="3">
    <source>
        <dbReference type="EMBL" id="KAK5579713.1"/>
    </source>
</evidence>
<dbReference type="InterPro" id="IPR008615">
    <property type="entry name" value="FNIP"/>
</dbReference>
<name>A0AAN7U1P8_9MYCE</name>
<evidence type="ECO:0008006" key="5">
    <source>
        <dbReference type="Google" id="ProtNLM"/>
    </source>
</evidence>
<dbReference type="SUPFAM" id="SSF57845">
    <property type="entry name" value="B-box zinc-binding domain"/>
    <property type="match status" value="1"/>
</dbReference>
<evidence type="ECO:0000256" key="2">
    <source>
        <dbReference type="SAM" id="MobiDB-lite"/>
    </source>
</evidence>
<protein>
    <recommendedName>
        <fullName evidence="5">B box-type domain-containing protein</fullName>
    </recommendedName>
</protein>
<dbReference type="Proteomes" id="UP001344447">
    <property type="component" value="Unassembled WGS sequence"/>
</dbReference>
<keyword evidence="4" id="KW-1185">Reference proteome</keyword>
<reference evidence="3 4" key="1">
    <citation type="submission" date="2023-11" db="EMBL/GenBank/DDBJ databases">
        <title>Dfirmibasis_genome.</title>
        <authorList>
            <person name="Edelbroek B."/>
            <person name="Kjellin J."/>
            <person name="Jerlstrom-Hultqvist J."/>
            <person name="Soderbom F."/>
        </authorList>
    </citation>
    <scope>NUCLEOTIDE SEQUENCE [LARGE SCALE GENOMIC DNA]</scope>
    <source>
        <strain evidence="3 4">TNS-C-14</strain>
    </source>
</reference>
<keyword evidence="1" id="KW-0175">Coiled coil</keyword>
<gene>
    <name evidence="3" type="ORF">RB653_009399</name>
</gene>
<dbReference type="Pfam" id="PF05725">
    <property type="entry name" value="FNIP"/>
    <property type="match status" value="3"/>
</dbReference>
<organism evidence="3 4">
    <name type="scientific">Dictyostelium firmibasis</name>
    <dbReference type="NCBI Taxonomy" id="79012"/>
    <lineage>
        <taxon>Eukaryota</taxon>
        <taxon>Amoebozoa</taxon>
        <taxon>Evosea</taxon>
        <taxon>Eumycetozoa</taxon>
        <taxon>Dictyostelia</taxon>
        <taxon>Dictyosteliales</taxon>
        <taxon>Dictyosteliaceae</taxon>
        <taxon>Dictyostelium</taxon>
    </lineage>
</organism>
<feature type="coiled-coil region" evidence="1">
    <location>
        <begin position="185"/>
        <end position="212"/>
    </location>
</feature>
<dbReference type="InterPro" id="IPR052697">
    <property type="entry name" value="FNIP_repeat"/>
</dbReference>
<feature type="region of interest" description="Disordered" evidence="2">
    <location>
        <begin position="288"/>
        <end position="315"/>
    </location>
</feature>
<feature type="compositionally biased region" description="Polar residues" evidence="2">
    <location>
        <begin position="288"/>
        <end position="305"/>
    </location>
</feature>
<evidence type="ECO:0000256" key="1">
    <source>
        <dbReference type="SAM" id="Coils"/>
    </source>
</evidence>
<proteinExistence type="predicted"/>
<sequence>MISQSPPFNNHFNISNNTIINNKCVYHNNSDITFLCSDCKLTPCCMHCISQVNHHRGHKIDLINDSAICSLINIFKDEVYPKILELMKNDQKTLKESNENFEKIEYEYKENMDNITSQFKNFYQTISLIEMGIKNNLSSTFNNNLKTNSIIKTSVKNNFEILTTIINENKTIERINNFNIDCDDENQTNELIKNYQQSLQLLNNNNNVQNNLIDYKNHLISYNKTKLEKVHNYFCSIFSIKEFDFNSFENFDYKNTIQSSNGLCSFSCSSNISFDNINNTQDFKNLQESNNSDCSQSDLKLNNEQNGDENKCSIDPIDPISSDKVPIEKTNNIDLKGVDCSVNQTNDLVENKNQLNSEQNELLHNLSNINSNDCNNSIDNDNNEEDKNFIQERKKTDSFNFINFINNQENNSNNGVDSFGICDLNASSSSVVTEYEEVNGLKYCYDKNNIKYVKYKNSKFYLQLEDQPIPSGVNQLRIAFGNNSCDLSKFNFDSTMAVMLLDGFDQTIEPKTFPDTVQGLYIYDIKKPLVVGSIPESIKSVVLNEGFSQDLTPGLIPKGVEILHLYNIKKPLIVGSIPSSVKNVILCDGFDHFLSPGIIPEGVERLFLYDIKKPLMSGSIPKTVKNITVFDGFKQSLESCDLSQYIIYANSN</sequence>
<accession>A0AAN7U1P8</accession>
<dbReference type="PANTHER" id="PTHR32031:SF47">
    <property type="entry name" value="B BOX-TYPE DOMAIN-CONTAINING PROTEIN-RELATED"/>
    <property type="match status" value="1"/>
</dbReference>
<dbReference type="AlphaFoldDB" id="A0AAN7U1P8"/>
<dbReference type="PANTHER" id="PTHR32031">
    <property type="entry name" value="FNIP REPEAT-CONTAINING PROTEIN-RELATED-RELATED"/>
    <property type="match status" value="1"/>
</dbReference>
<evidence type="ECO:0000313" key="4">
    <source>
        <dbReference type="Proteomes" id="UP001344447"/>
    </source>
</evidence>